<proteinExistence type="predicted"/>
<dbReference type="RefSeq" id="WP_097075772.1">
    <property type="nucleotide sequence ID" value="NZ_OBMR01000003.1"/>
</dbReference>
<dbReference type="GO" id="GO:0003677">
    <property type="term" value="F:DNA binding"/>
    <property type="evidence" value="ECO:0007669"/>
    <property type="project" value="InterPro"/>
</dbReference>
<accession>A0A285RW63</accession>
<reference evidence="2 3" key="1">
    <citation type="submission" date="2017-08" db="EMBL/GenBank/DDBJ databases">
        <authorList>
            <person name="de Groot N.N."/>
        </authorList>
    </citation>
    <scope>NUCLEOTIDE SEQUENCE [LARGE SCALE GENOMIC DNA]</scope>
    <source>
        <strain evidence="2 3">DSM 9787</strain>
    </source>
</reference>
<dbReference type="InterPro" id="IPR013249">
    <property type="entry name" value="RNA_pol_sigma70_r4_t2"/>
</dbReference>
<organism evidence="2 3">
    <name type="scientific">Pseudobutyrivibrio ruminis DSM 9787</name>
    <dbReference type="NCBI Taxonomy" id="1123011"/>
    <lineage>
        <taxon>Bacteria</taxon>
        <taxon>Bacillati</taxon>
        <taxon>Bacillota</taxon>
        <taxon>Clostridia</taxon>
        <taxon>Lachnospirales</taxon>
        <taxon>Lachnospiraceae</taxon>
        <taxon>Pseudobutyrivibrio</taxon>
    </lineage>
</organism>
<dbReference type="InterPro" id="IPR036388">
    <property type="entry name" value="WH-like_DNA-bd_sf"/>
</dbReference>
<dbReference type="Proteomes" id="UP000219563">
    <property type="component" value="Unassembled WGS sequence"/>
</dbReference>
<evidence type="ECO:0000313" key="2">
    <source>
        <dbReference type="EMBL" id="SOB96602.1"/>
    </source>
</evidence>
<name>A0A285RW63_9FIRM</name>
<dbReference type="InterPro" id="IPR013324">
    <property type="entry name" value="RNA_pol_sigma_r3/r4-like"/>
</dbReference>
<dbReference type="Gene3D" id="1.10.10.10">
    <property type="entry name" value="Winged helix-like DNA-binding domain superfamily/Winged helix DNA-binding domain"/>
    <property type="match status" value="1"/>
</dbReference>
<gene>
    <name evidence="2" type="ORF">SAMN02910411_1129</name>
</gene>
<evidence type="ECO:0000313" key="3">
    <source>
        <dbReference type="Proteomes" id="UP000219563"/>
    </source>
</evidence>
<dbReference type="Pfam" id="PF08281">
    <property type="entry name" value="Sigma70_r4_2"/>
    <property type="match status" value="1"/>
</dbReference>
<protein>
    <submittedName>
        <fullName evidence="2">Sigma-70, region 4</fullName>
    </submittedName>
</protein>
<dbReference type="EMBL" id="OBMR01000003">
    <property type="protein sequence ID" value="SOB96602.1"/>
    <property type="molecule type" value="Genomic_DNA"/>
</dbReference>
<dbReference type="GO" id="GO:0006352">
    <property type="term" value="P:DNA-templated transcription initiation"/>
    <property type="evidence" value="ECO:0007669"/>
    <property type="project" value="InterPro"/>
</dbReference>
<evidence type="ECO:0000259" key="1">
    <source>
        <dbReference type="Pfam" id="PF08281"/>
    </source>
</evidence>
<dbReference type="AlphaFoldDB" id="A0A285RW63"/>
<feature type="domain" description="RNA polymerase sigma factor 70 region 4 type 2" evidence="1">
    <location>
        <begin position="124"/>
        <end position="175"/>
    </location>
</feature>
<dbReference type="GO" id="GO:0016987">
    <property type="term" value="F:sigma factor activity"/>
    <property type="evidence" value="ECO:0007669"/>
    <property type="project" value="InterPro"/>
</dbReference>
<dbReference type="SUPFAM" id="SSF88659">
    <property type="entry name" value="Sigma3 and sigma4 domains of RNA polymerase sigma factors"/>
    <property type="match status" value="1"/>
</dbReference>
<sequence length="181" mass="20969">MSLDRIAKKLNRGQGQYKLVSLVHHYPGIKGGVKWAVATNLSLEELEKVAEGELNIFKPFILITPEQGKVFDEFEQLDKRLEMEELRHQSAFAFYEDIEGYVGAQFMHEICSGLDQEDALDAHIVRTALKQLSEKQQRRFRLFFYYGYSENEIARIEGVSQPAVHDSIQAGLKRLKYMLNW</sequence>